<accession>A0ABV9CTX5</accession>
<name>A0ABV9CTX5_9ACTN</name>
<dbReference type="InterPro" id="IPR000873">
    <property type="entry name" value="AMP-dep_synth/lig_dom"/>
</dbReference>
<feature type="domain" description="AMP-binding enzyme C-terminal" evidence="2">
    <location>
        <begin position="448"/>
        <end position="523"/>
    </location>
</feature>
<sequence length="550" mass="59194">MNELDWPRWPNEVAAGYRRDGLWTGETFGEVLRARAREHPDRVALAAKEGAVTYGALDRRADRLCAALAGLGLRRGDRVLVQLPNIVELGEVLFALLRLGAVPVLALPPLRSSELVQLGEISEASAYFVAARAGGFDYRKLAREVRDRVPSLKHVIVVGDAEELVPLRELDAEPVDLPGPDAQDLAVLQLSGGTTAVPKLIPRTHADYLYCARVCRAASGFDSSSVYLAALPAVHNFPLISPGVLGALDAGARAVLAPLPSPDVVFPLIESEKVTHTSVVPPLALIWLNAAASGSVPGHDLSSLRVLQVGGAKCSAEVARRIRPTLGCTLQQAFGMAEGLINFTRLDDPDEAIVWTQGRPISPADEIRVVDDEDRDVPDGEPGHLLARGPYTIRGYYRAAAHNARAFTADGFYRTGDVVSRRADGNLVVEGRAKDQINRGGEKIAPEEVENHLLAHPSVFDASVVSMPDEYLGERACAYVVPHGEPPAPRELLGFLRGRGLAAYKIPDRVEFVSELPQTGVGKISKKDLRDRASARAAGVQEVDSDTVKL</sequence>
<dbReference type="EMBL" id="JBHSFP010000055">
    <property type="protein sequence ID" value="MFC4536726.1"/>
    <property type="molecule type" value="Genomic_DNA"/>
</dbReference>
<organism evidence="3 4">
    <name type="scientific">Sphaerisporangium dianthi</name>
    <dbReference type="NCBI Taxonomy" id="1436120"/>
    <lineage>
        <taxon>Bacteria</taxon>
        <taxon>Bacillati</taxon>
        <taxon>Actinomycetota</taxon>
        <taxon>Actinomycetes</taxon>
        <taxon>Streptosporangiales</taxon>
        <taxon>Streptosporangiaceae</taxon>
        <taxon>Sphaerisporangium</taxon>
    </lineage>
</organism>
<evidence type="ECO:0000259" key="2">
    <source>
        <dbReference type="Pfam" id="PF13193"/>
    </source>
</evidence>
<evidence type="ECO:0000313" key="4">
    <source>
        <dbReference type="Proteomes" id="UP001596004"/>
    </source>
</evidence>
<dbReference type="Gene3D" id="3.40.50.980">
    <property type="match status" value="2"/>
</dbReference>
<evidence type="ECO:0000259" key="1">
    <source>
        <dbReference type="Pfam" id="PF00501"/>
    </source>
</evidence>
<dbReference type="InterPro" id="IPR025110">
    <property type="entry name" value="AMP-bd_C"/>
</dbReference>
<dbReference type="Gene3D" id="2.30.38.10">
    <property type="entry name" value="Luciferase, Domain 3"/>
    <property type="match status" value="1"/>
</dbReference>
<dbReference type="InterPro" id="IPR045851">
    <property type="entry name" value="AMP-bd_C_sf"/>
</dbReference>
<dbReference type="PANTHER" id="PTHR43767">
    <property type="entry name" value="LONG-CHAIN-FATTY-ACID--COA LIGASE"/>
    <property type="match status" value="1"/>
</dbReference>
<keyword evidence="4" id="KW-1185">Reference proteome</keyword>
<proteinExistence type="predicted"/>
<reference evidence="4" key="1">
    <citation type="journal article" date="2019" name="Int. J. Syst. Evol. Microbiol.">
        <title>The Global Catalogue of Microorganisms (GCM) 10K type strain sequencing project: providing services to taxonomists for standard genome sequencing and annotation.</title>
        <authorList>
            <consortium name="The Broad Institute Genomics Platform"/>
            <consortium name="The Broad Institute Genome Sequencing Center for Infectious Disease"/>
            <person name="Wu L."/>
            <person name="Ma J."/>
        </authorList>
    </citation>
    <scope>NUCLEOTIDE SEQUENCE [LARGE SCALE GENOMIC DNA]</scope>
    <source>
        <strain evidence="4">CGMCC 4.7132</strain>
    </source>
</reference>
<dbReference type="Gene3D" id="3.30.300.30">
    <property type="match status" value="1"/>
</dbReference>
<dbReference type="InterPro" id="IPR050237">
    <property type="entry name" value="ATP-dep_AMP-bd_enzyme"/>
</dbReference>
<dbReference type="PANTHER" id="PTHR43767:SF1">
    <property type="entry name" value="NONRIBOSOMAL PEPTIDE SYNTHASE PES1 (EUROFUNG)-RELATED"/>
    <property type="match status" value="1"/>
</dbReference>
<dbReference type="SUPFAM" id="SSF56801">
    <property type="entry name" value="Acetyl-CoA synthetase-like"/>
    <property type="match status" value="1"/>
</dbReference>
<comment type="caution">
    <text evidence="3">The sequence shown here is derived from an EMBL/GenBank/DDBJ whole genome shotgun (WGS) entry which is preliminary data.</text>
</comment>
<evidence type="ECO:0000313" key="3">
    <source>
        <dbReference type="EMBL" id="MFC4536726.1"/>
    </source>
</evidence>
<gene>
    <name evidence="3" type="ORF">ACFO60_38660</name>
</gene>
<dbReference type="Proteomes" id="UP001596004">
    <property type="component" value="Unassembled WGS sequence"/>
</dbReference>
<protein>
    <submittedName>
        <fullName evidence="3">(2,3-dihydroxybenzoyl)adenylate synthase</fullName>
    </submittedName>
</protein>
<dbReference type="Pfam" id="PF00501">
    <property type="entry name" value="AMP-binding"/>
    <property type="match status" value="1"/>
</dbReference>
<dbReference type="RefSeq" id="WP_380851723.1">
    <property type="nucleotide sequence ID" value="NZ_JBHSFP010000055.1"/>
</dbReference>
<dbReference type="Pfam" id="PF13193">
    <property type="entry name" value="AMP-binding_C"/>
    <property type="match status" value="1"/>
</dbReference>
<feature type="domain" description="AMP-dependent synthetase/ligase" evidence="1">
    <location>
        <begin position="33"/>
        <end position="397"/>
    </location>
</feature>